<evidence type="ECO:0008006" key="4">
    <source>
        <dbReference type="Google" id="ProtNLM"/>
    </source>
</evidence>
<dbReference type="Proteomes" id="UP001187734">
    <property type="component" value="Unassembled WGS sequence"/>
</dbReference>
<evidence type="ECO:0000313" key="3">
    <source>
        <dbReference type="Proteomes" id="UP001187734"/>
    </source>
</evidence>
<dbReference type="SUPFAM" id="SSF55486">
    <property type="entry name" value="Metalloproteases ('zincins'), catalytic domain"/>
    <property type="match status" value="1"/>
</dbReference>
<dbReference type="Gene3D" id="3.40.390.10">
    <property type="entry name" value="Collagenase (Catalytic Domain)"/>
    <property type="match status" value="1"/>
</dbReference>
<proteinExistence type="predicted"/>
<dbReference type="AlphaFoldDB" id="A0AAE8LZ33"/>
<keyword evidence="3" id="KW-1185">Reference proteome</keyword>
<dbReference type="GO" id="GO:0008237">
    <property type="term" value="F:metallopeptidase activity"/>
    <property type="evidence" value="ECO:0007669"/>
    <property type="project" value="InterPro"/>
</dbReference>
<organism evidence="2 3">
    <name type="scientific">Fusarium torulosum</name>
    <dbReference type="NCBI Taxonomy" id="33205"/>
    <lineage>
        <taxon>Eukaryota</taxon>
        <taxon>Fungi</taxon>
        <taxon>Dikarya</taxon>
        <taxon>Ascomycota</taxon>
        <taxon>Pezizomycotina</taxon>
        <taxon>Sordariomycetes</taxon>
        <taxon>Hypocreomycetidae</taxon>
        <taxon>Hypocreales</taxon>
        <taxon>Nectriaceae</taxon>
        <taxon>Fusarium</taxon>
    </lineage>
</organism>
<evidence type="ECO:0000313" key="2">
    <source>
        <dbReference type="EMBL" id="SPJ71073.1"/>
    </source>
</evidence>
<keyword evidence="1" id="KW-0732">Signal</keyword>
<name>A0AAE8LZ33_9HYPO</name>
<comment type="caution">
    <text evidence="2">The sequence shown here is derived from an EMBL/GenBank/DDBJ whole genome shotgun (WGS) entry which is preliminary data.</text>
</comment>
<protein>
    <recommendedName>
        <fullName evidence="4">Peptidase M10 metallopeptidase domain-containing protein</fullName>
    </recommendedName>
</protein>
<evidence type="ECO:0000256" key="1">
    <source>
        <dbReference type="SAM" id="SignalP"/>
    </source>
</evidence>
<sequence>MHLTSLLFMVPLHASLARAGSQLWETSAAMPKGSENALLKRAVSIVASDDPDGNAGVHRWPEKTITYAFSTTAAEEKLDRIVEDVEKLWNQLKINGFDYKKLDMKKCKARRRECLVIYYNDHGKLSTTVDAVINAAHELGHAWGLWHEH</sequence>
<feature type="signal peptide" evidence="1">
    <location>
        <begin position="1"/>
        <end position="19"/>
    </location>
</feature>
<gene>
    <name evidence="2" type="ORF">FTOL_00801</name>
</gene>
<dbReference type="InterPro" id="IPR024079">
    <property type="entry name" value="MetalloPept_cat_dom_sf"/>
</dbReference>
<feature type="chain" id="PRO_5042044693" description="Peptidase M10 metallopeptidase domain-containing protein" evidence="1">
    <location>
        <begin position="20"/>
        <end position="149"/>
    </location>
</feature>
<dbReference type="EMBL" id="ONZP01000026">
    <property type="protein sequence ID" value="SPJ71073.1"/>
    <property type="molecule type" value="Genomic_DNA"/>
</dbReference>
<reference evidence="2" key="1">
    <citation type="submission" date="2018-03" db="EMBL/GenBank/DDBJ databases">
        <authorList>
            <person name="Guldener U."/>
        </authorList>
    </citation>
    <scope>NUCLEOTIDE SEQUENCE</scope>
</reference>
<accession>A0AAE8LZ33</accession>